<dbReference type="GO" id="GO:0008360">
    <property type="term" value="P:regulation of cell shape"/>
    <property type="evidence" value="ECO:0007669"/>
    <property type="project" value="UniProtKB-KW"/>
</dbReference>
<comment type="caution">
    <text evidence="10">Lacks conserved residue(s) required for the propagation of feature annotation.</text>
</comment>
<evidence type="ECO:0000256" key="8">
    <source>
        <dbReference type="ARBA" id="ARBA00023306"/>
    </source>
</evidence>
<protein>
    <recommendedName>
        <fullName evidence="10">UDP-N-acetylglucosamine--N-acetylmuramyl-(pentapeptide) pyrophosphoryl-undecaprenol N-acetylglucosamine transferase</fullName>
        <ecNumber evidence="10">2.4.1.227</ecNumber>
    </recommendedName>
    <alternativeName>
        <fullName evidence="10">Undecaprenyl-PP-MurNAc-pentapeptide-UDPGlcNAc GlcNAc transferase</fullName>
    </alternativeName>
</protein>
<keyword evidence="4 10" id="KW-0808">Transferase</keyword>
<feature type="domain" description="Glycosyl transferase family 28 C-terminal" evidence="12">
    <location>
        <begin position="191"/>
        <end position="342"/>
    </location>
</feature>
<comment type="pathway">
    <text evidence="10">Cell wall biogenesis; peptidoglycan biosynthesis.</text>
</comment>
<dbReference type="GO" id="GO:0051301">
    <property type="term" value="P:cell division"/>
    <property type="evidence" value="ECO:0007669"/>
    <property type="project" value="UniProtKB-KW"/>
</dbReference>
<evidence type="ECO:0000256" key="7">
    <source>
        <dbReference type="ARBA" id="ARBA00023136"/>
    </source>
</evidence>
<dbReference type="NCBIfam" id="TIGR01133">
    <property type="entry name" value="murG"/>
    <property type="match status" value="1"/>
</dbReference>
<reference evidence="13 14" key="1">
    <citation type="submission" date="2017-09" db="EMBL/GenBank/DDBJ databases">
        <title>Depth-based differentiation of microbial function through sediment-hosted aquifers and enrichment of novel symbionts in the deep terrestrial subsurface.</title>
        <authorList>
            <person name="Probst A.J."/>
            <person name="Ladd B."/>
            <person name="Jarett J.K."/>
            <person name="Geller-Mcgrath D.E."/>
            <person name="Sieber C.M."/>
            <person name="Emerson J.B."/>
            <person name="Anantharaman K."/>
            <person name="Thomas B.C."/>
            <person name="Malmstrom R."/>
            <person name="Stieglmeier M."/>
            <person name="Klingl A."/>
            <person name="Woyke T."/>
            <person name="Ryan C.M."/>
            <person name="Banfield J.F."/>
        </authorList>
    </citation>
    <scope>NUCLEOTIDE SEQUENCE [LARGE SCALE GENOMIC DNA]</scope>
    <source>
        <strain evidence="13">CG11_big_fil_rev_8_21_14_0_20_42_13</strain>
    </source>
</reference>
<evidence type="ECO:0000259" key="12">
    <source>
        <dbReference type="Pfam" id="PF04101"/>
    </source>
</evidence>
<dbReference type="EC" id="2.4.1.227" evidence="10"/>
<dbReference type="InterPro" id="IPR004276">
    <property type="entry name" value="GlycoTrans_28_N"/>
</dbReference>
<dbReference type="Pfam" id="PF03033">
    <property type="entry name" value="Glyco_transf_28"/>
    <property type="match status" value="1"/>
</dbReference>
<dbReference type="InterPro" id="IPR006009">
    <property type="entry name" value="GlcNAc_MurG"/>
</dbReference>
<comment type="catalytic activity">
    <reaction evidence="10">
        <text>di-trans,octa-cis-undecaprenyl diphospho-N-acetyl-alpha-D-muramoyl-L-alanyl-D-glutamyl-meso-2,6-diaminopimeloyl-D-alanyl-D-alanine + UDP-N-acetyl-alpha-D-glucosamine = di-trans,octa-cis-undecaprenyl diphospho-[N-acetyl-alpha-D-glucosaminyl-(1-&gt;4)]-N-acetyl-alpha-D-muramoyl-L-alanyl-D-glutamyl-meso-2,6-diaminopimeloyl-D-alanyl-D-alanine + UDP + H(+)</text>
        <dbReference type="Rhea" id="RHEA:31227"/>
        <dbReference type="ChEBI" id="CHEBI:15378"/>
        <dbReference type="ChEBI" id="CHEBI:57705"/>
        <dbReference type="ChEBI" id="CHEBI:58223"/>
        <dbReference type="ChEBI" id="CHEBI:61387"/>
        <dbReference type="ChEBI" id="CHEBI:61388"/>
        <dbReference type="EC" id="2.4.1.227"/>
    </reaction>
</comment>
<proteinExistence type="inferred from homology"/>
<feature type="binding site" evidence="10">
    <location>
        <position position="122"/>
    </location>
    <ligand>
        <name>UDP-N-acetyl-alpha-D-glucosamine</name>
        <dbReference type="ChEBI" id="CHEBI:57705"/>
    </ligand>
</feature>
<dbReference type="Gene3D" id="3.40.50.2000">
    <property type="entry name" value="Glycogen Phosphorylase B"/>
    <property type="match status" value="2"/>
</dbReference>
<dbReference type="SUPFAM" id="SSF53756">
    <property type="entry name" value="UDP-Glycosyltransferase/glycogen phosphorylase"/>
    <property type="match status" value="1"/>
</dbReference>
<dbReference type="GO" id="GO:0071555">
    <property type="term" value="P:cell wall organization"/>
    <property type="evidence" value="ECO:0007669"/>
    <property type="project" value="UniProtKB-KW"/>
</dbReference>
<dbReference type="GO" id="GO:0051991">
    <property type="term" value="F:UDP-N-acetyl-D-glucosamine:N-acetylmuramoyl-L-alanyl-D-glutamyl-meso-2,6-diaminopimelyl-D-alanyl-D-alanine-diphosphoundecaprenol 4-beta-N-acetylglucosaminlytransferase activity"/>
    <property type="evidence" value="ECO:0007669"/>
    <property type="project" value="RHEA"/>
</dbReference>
<keyword evidence="8 10" id="KW-0131">Cell cycle</keyword>
<dbReference type="AlphaFoldDB" id="A0A2H0LV67"/>
<dbReference type="Proteomes" id="UP000229641">
    <property type="component" value="Unassembled WGS sequence"/>
</dbReference>
<feature type="binding site" evidence="10">
    <location>
        <position position="295"/>
    </location>
    <ligand>
        <name>UDP-N-acetyl-alpha-D-glucosamine</name>
        <dbReference type="ChEBI" id="CHEBI:57705"/>
    </ligand>
</feature>
<evidence type="ECO:0000256" key="1">
    <source>
        <dbReference type="ARBA" id="ARBA00022475"/>
    </source>
</evidence>
<keyword evidence="7 10" id="KW-0472">Membrane</keyword>
<dbReference type="GO" id="GO:0050511">
    <property type="term" value="F:undecaprenyldiphospho-muramoylpentapeptide beta-N-acetylglucosaminyltransferase activity"/>
    <property type="evidence" value="ECO:0007669"/>
    <property type="project" value="UniProtKB-UniRule"/>
</dbReference>
<keyword evidence="9 10" id="KW-0961">Cell wall biogenesis/degradation</keyword>
<feature type="domain" description="Glycosyltransferase family 28 N-terminal" evidence="11">
    <location>
        <begin position="3"/>
        <end position="140"/>
    </location>
</feature>
<evidence type="ECO:0000256" key="5">
    <source>
        <dbReference type="ARBA" id="ARBA00022960"/>
    </source>
</evidence>
<dbReference type="HAMAP" id="MF_00033">
    <property type="entry name" value="MurG"/>
    <property type="match status" value="1"/>
</dbReference>
<evidence type="ECO:0000256" key="4">
    <source>
        <dbReference type="ARBA" id="ARBA00022679"/>
    </source>
</evidence>
<dbReference type="UniPathway" id="UPA00219"/>
<evidence type="ECO:0000256" key="2">
    <source>
        <dbReference type="ARBA" id="ARBA00022618"/>
    </source>
</evidence>
<keyword evidence="6 10" id="KW-0573">Peptidoglycan synthesis</keyword>
<keyword evidence="1 10" id="KW-1003">Cell membrane</keyword>
<evidence type="ECO:0000256" key="6">
    <source>
        <dbReference type="ARBA" id="ARBA00022984"/>
    </source>
</evidence>
<evidence type="ECO:0000313" key="13">
    <source>
        <dbReference type="EMBL" id="PIQ88281.1"/>
    </source>
</evidence>
<comment type="subcellular location">
    <subcellularLocation>
        <location evidence="10">Cell membrane</location>
        <topology evidence="10">Peripheral membrane protein</topology>
        <orientation evidence="10">Cytoplasmic side</orientation>
    </subcellularLocation>
</comment>
<evidence type="ECO:0000256" key="3">
    <source>
        <dbReference type="ARBA" id="ARBA00022676"/>
    </source>
</evidence>
<accession>A0A2H0LV67</accession>
<dbReference type="PANTHER" id="PTHR21015">
    <property type="entry name" value="UDP-N-ACETYLGLUCOSAMINE--N-ACETYLMURAMYL-(PENTAPEPTIDE) PYROPHOSPHORYL-UNDECAPRENOL N-ACETYLGLUCOSAMINE TRANSFERASE 1"/>
    <property type="match status" value="1"/>
</dbReference>
<evidence type="ECO:0000256" key="9">
    <source>
        <dbReference type="ARBA" id="ARBA00023316"/>
    </source>
</evidence>
<gene>
    <name evidence="10 13" type="primary">murG</name>
    <name evidence="13" type="ORF">COV72_09210</name>
</gene>
<dbReference type="InterPro" id="IPR007235">
    <property type="entry name" value="Glyco_trans_28_C"/>
</dbReference>
<dbReference type="GO" id="GO:0005975">
    <property type="term" value="P:carbohydrate metabolic process"/>
    <property type="evidence" value="ECO:0007669"/>
    <property type="project" value="InterPro"/>
</dbReference>
<dbReference type="Pfam" id="PF04101">
    <property type="entry name" value="Glyco_tran_28_C"/>
    <property type="match status" value="1"/>
</dbReference>
<comment type="similarity">
    <text evidence="10">Belongs to the glycosyltransferase 28 family. MurG subfamily.</text>
</comment>
<name>A0A2H0LV67_9BACT</name>
<keyword evidence="2 10" id="KW-0132">Cell division</keyword>
<dbReference type="PANTHER" id="PTHR21015:SF22">
    <property type="entry name" value="GLYCOSYLTRANSFERASE"/>
    <property type="match status" value="1"/>
</dbReference>
<keyword evidence="5 10" id="KW-0133">Cell shape</keyword>
<evidence type="ECO:0000256" key="10">
    <source>
        <dbReference type="HAMAP-Rule" id="MF_00033"/>
    </source>
</evidence>
<evidence type="ECO:0000313" key="14">
    <source>
        <dbReference type="Proteomes" id="UP000229641"/>
    </source>
</evidence>
<dbReference type="GO" id="GO:0005886">
    <property type="term" value="C:plasma membrane"/>
    <property type="evidence" value="ECO:0007669"/>
    <property type="project" value="UniProtKB-SubCell"/>
</dbReference>
<evidence type="ECO:0000259" key="11">
    <source>
        <dbReference type="Pfam" id="PF03033"/>
    </source>
</evidence>
<organism evidence="13 14">
    <name type="scientific">Candidatus Ghiorseimicrobium undicola</name>
    <dbReference type="NCBI Taxonomy" id="1974746"/>
    <lineage>
        <taxon>Bacteria</taxon>
        <taxon>Pseudomonadati</taxon>
        <taxon>Candidatus Omnitrophota</taxon>
        <taxon>Candidatus Ghiorseimicrobium</taxon>
    </lineage>
</organism>
<dbReference type="EMBL" id="PCWA01000111">
    <property type="protein sequence ID" value="PIQ88281.1"/>
    <property type="molecule type" value="Genomic_DNA"/>
</dbReference>
<dbReference type="GO" id="GO:0009252">
    <property type="term" value="P:peptidoglycan biosynthetic process"/>
    <property type="evidence" value="ECO:0007669"/>
    <property type="project" value="UniProtKB-UniRule"/>
</dbReference>
<comment type="caution">
    <text evidence="13">The sequence shown here is derived from an EMBL/GenBank/DDBJ whole genome shotgun (WGS) entry which is preliminary data.</text>
</comment>
<comment type="function">
    <text evidence="10">Cell wall formation. Catalyzes the transfer of a GlcNAc subunit on undecaprenyl-pyrophosphoryl-MurNAc-pentapeptide (lipid intermediate I) to form undecaprenyl-pyrophosphoryl-MurNAc-(pentapeptide)GlcNAc (lipid intermediate II).</text>
</comment>
<dbReference type="CDD" id="cd03785">
    <property type="entry name" value="GT28_MurG"/>
    <property type="match status" value="1"/>
</dbReference>
<sequence>MKIIVSAGGTYGHIYPALSLVSALKKDTGAYIIFVSPNTELSGLLSAKNISKYFIESPKIKTGNIFAFMKSLWRLLKALRQSFSILLKEKPDIVIGFGGYAAFPVVLAASLMRIKTAIHEQNVVMGKANRFLAYFVSNVFLSFKETLKFLPTFIVKFKKTQVVGNPIREDLILIDKNEALDSLGLDKNKFTILVMGGTSGSQVINKKIMQIAAEINERNFQIIHIAGAKDFEAVENFYAAAKIKNKIFAFSDQMSHVLSAADLMISRAGASVIWEISYFRIPSILIPYPYAGAHQLENARILSLRGAALIVEEKKMTCEILKEHIVDFMEHPSKLNDMRNKFDKIDYNSAQIMAEKLVHLNYSLRK</sequence>
<feature type="binding site" evidence="10">
    <location>
        <position position="168"/>
    </location>
    <ligand>
        <name>UDP-N-acetyl-alpha-D-glucosamine</name>
        <dbReference type="ChEBI" id="CHEBI:57705"/>
    </ligand>
</feature>
<keyword evidence="3 10" id="KW-0328">Glycosyltransferase</keyword>